<dbReference type="EMBL" id="HBUE01324382">
    <property type="protein sequence ID" value="CAG6590057.1"/>
    <property type="molecule type" value="Transcribed_RNA"/>
</dbReference>
<evidence type="ECO:0000256" key="1">
    <source>
        <dbReference type="SAM" id="MobiDB-lite"/>
    </source>
</evidence>
<feature type="region of interest" description="Disordered" evidence="1">
    <location>
        <begin position="11"/>
        <end position="58"/>
    </location>
</feature>
<feature type="compositionally biased region" description="Basic residues" evidence="1">
    <location>
        <begin position="11"/>
        <end position="27"/>
    </location>
</feature>
<reference evidence="2" key="1">
    <citation type="submission" date="2021-05" db="EMBL/GenBank/DDBJ databases">
        <authorList>
            <person name="Alioto T."/>
            <person name="Alioto T."/>
            <person name="Gomez Garrido J."/>
        </authorList>
    </citation>
    <scope>NUCLEOTIDE SEQUENCE</scope>
</reference>
<name>A0A8D8KM00_CULPI</name>
<dbReference type="EMBL" id="HBUE01217826">
    <property type="protein sequence ID" value="CAG6538046.1"/>
    <property type="molecule type" value="Transcribed_RNA"/>
</dbReference>
<accession>A0A8D8KM00</accession>
<protein>
    <submittedName>
        <fullName evidence="2">(northern house mosquito) hypothetical protein</fullName>
    </submittedName>
</protein>
<evidence type="ECO:0000313" key="2">
    <source>
        <dbReference type="EMBL" id="CAG6590057.1"/>
    </source>
</evidence>
<sequence>MCPFRRISRKRKRNCNRSRGSTRRRTRNGGSCANSSKLFRKRQHSRSNGSLSSRRTTKRRVKCCSKRTSSVKICTTPSWIYGETFGYSVESGHRCLRKRIGWSAPGSIWTNRRWRLAPPMEATNAWSSASITCFTRELRRRTSSRMWPRLFSPRWMGTTCAFLRTDRPAAGKRTPWTECRRVWA</sequence>
<organism evidence="2">
    <name type="scientific">Culex pipiens</name>
    <name type="common">House mosquito</name>
    <dbReference type="NCBI Taxonomy" id="7175"/>
    <lineage>
        <taxon>Eukaryota</taxon>
        <taxon>Metazoa</taxon>
        <taxon>Ecdysozoa</taxon>
        <taxon>Arthropoda</taxon>
        <taxon>Hexapoda</taxon>
        <taxon>Insecta</taxon>
        <taxon>Pterygota</taxon>
        <taxon>Neoptera</taxon>
        <taxon>Endopterygota</taxon>
        <taxon>Diptera</taxon>
        <taxon>Nematocera</taxon>
        <taxon>Culicoidea</taxon>
        <taxon>Culicidae</taxon>
        <taxon>Culicinae</taxon>
        <taxon>Culicini</taxon>
        <taxon>Culex</taxon>
        <taxon>Culex</taxon>
    </lineage>
</organism>
<dbReference type="AlphaFoldDB" id="A0A8D8KM00"/>
<proteinExistence type="predicted"/>